<dbReference type="GO" id="GO:0003824">
    <property type="term" value="F:catalytic activity"/>
    <property type="evidence" value="ECO:0007669"/>
    <property type="project" value="UniProtKB-ARBA"/>
</dbReference>
<proteinExistence type="predicted"/>
<feature type="domain" description="AB hydrolase-1" evidence="2">
    <location>
        <begin position="37"/>
        <end position="267"/>
    </location>
</feature>
<protein>
    <submittedName>
        <fullName evidence="3">Pimeloyl-ACP methyl ester carboxylesterase</fullName>
    </submittedName>
</protein>
<sequence length="273" mass="29036">MTQHNSPPVSATFREVRHPHSSGDLAGLARSGDGVPVVLLHGVMADAHAWRHVMEAVAPGRPAVVPNRRGRRPSGDLPDGYAVETEAEDLLGWLALQEGPVDLVGHSYGGLIAVEAVRRGAAVRSLVLYEPVARPFAADALPKLEEAVENGDLDAAVEIINVDVSGYSRAHVDTLREDAAVWAKLRALAAPAGAELAAIEAFDFVPSAYSSLDVPTSLIAGELSRHRPPYGPSVDRFRDALRVEDVTVLEDHDHLAHVTGPLALAEAINAVIR</sequence>
<reference evidence="3 4" key="1">
    <citation type="submission" date="2020-07" db="EMBL/GenBank/DDBJ databases">
        <title>Sequencing the genomes of 1000 actinobacteria strains.</title>
        <authorList>
            <person name="Klenk H.-P."/>
        </authorList>
    </citation>
    <scope>NUCLEOTIDE SEQUENCE [LARGE SCALE GENOMIC DNA]</scope>
    <source>
        <strain evidence="3 4">DSM 103833</strain>
    </source>
</reference>
<comment type="caution">
    <text evidence="3">The sequence shown here is derived from an EMBL/GenBank/DDBJ whole genome shotgun (WGS) entry which is preliminary data.</text>
</comment>
<feature type="region of interest" description="Disordered" evidence="1">
    <location>
        <begin position="1"/>
        <end position="28"/>
    </location>
</feature>
<evidence type="ECO:0000313" key="4">
    <source>
        <dbReference type="Proteomes" id="UP000530424"/>
    </source>
</evidence>
<dbReference type="Gene3D" id="3.40.50.1820">
    <property type="entry name" value="alpha/beta hydrolase"/>
    <property type="match status" value="1"/>
</dbReference>
<dbReference type="PANTHER" id="PTHR43798">
    <property type="entry name" value="MONOACYLGLYCEROL LIPASE"/>
    <property type="match status" value="1"/>
</dbReference>
<evidence type="ECO:0000313" key="3">
    <source>
        <dbReference type="EMBL" id="NYI99632.1"/>
    </source>
</evidence>
<gene>
    <name evidence="3" type="ORF">HNR19_000331</name>
</gene>
<accession>A0A853BZS2</accession>
<dbReference type="InterPro" id="IPR000073">
    <property type="entry name" value="AB_hydrolase_1"/>
</dbReference>
<organism evidence="3 4">
    <name type="scientific">Nocardioides thalensis</name>
    <dbReference type="NCBI Taxonomy" id="1914755"/>
    <lineage>
        <taxon>Bacteria</taxon>
        <taxon>Bacillati</taxon>
        <taxon>Actinomycetota</taxon>
        <taxon>Actinomycetes</taxon>
        <taxon>Propionibacteriales</taxon>
        <taxon>Nocardioidaceae</taxon>
        <taxon>Nocardioides</taxon>
    </lineage>
</organism>
<dbReference type="RefSeq" id="WP_179666259.1">
    <property type="nucleotide sequence ID" value="NZ_JACCFP010000001.1"/>
</dbReference>
<dbReference type="InterPro" id="IPR029058">
    <property type="entry name" value="AB_hydrolase_fold"/>
</dbReference>
<dbReference type="Proteomes" id="UP000530424">
    <property type="component" value="Unassembled WGS sequence"/>
</dbReference>
<dbReference type="SUPFAM" id="SSF53474">
    <property type="entry name" value="alpha/beta-Hydrolases"/>
    <property type="match status" value="1"/>
</dbReference>
<evidence type="ECO:0000259" key="2">
    <source>
        <dbReference type="Pfam" id="PF12697"/>
    </source>
</evidence>
<dbReference type="GO" id="GO:0016020">
    <property type="term" value="C:membrane"/>
    <property type="evidence" value="ECO:0007669"/>
    <property type="project" value="TreeGrafter"/>
</dbReference>
<dbReference type="InterPro" id="IPR050266">
    <property type="entry name" value="AB_hydrolase_sf"/>
</dbReference>
<name>A0A853BZS2_9ACTN</name>
<dbReference type="PANTHER" id="PTHR43798:SF33">
    <property type="entry name" value="HYDROLASE, PUTATIVE (AFU_ORTHOLOGUE AFUA_2G14860)-RELATED"/>
    <property type="match status" value="1"/>
</dbReference>
<evidence type="ECO:0000256" key="1">
    <source>
        <dbReference type="SAM" id="MobiDB-lite"/>
    </source>
</evidence>
<dbReference type="AlphaFoldDB" id="A0A853BZS2"/>
<dbReference type="Pfam" id="PF12697">
    <property type="entry name" value="Abhydrolase_6"/>
    <property type="match status" value="1"/>
</dbReference>
<dbReference type="EMBL" id="JACCFP010000001">
    <property type="protein sequence ID" value="NYI99632.1"/>
    <property type="molecule type" value="Genomic_DNA"/>
</dbReference>
<keyword evidence="4" id="KW-1185">Reference proteome</keyword>